<reference evidence="2" key="1">
    <citation type="submission" date="2021-03" db="EMBL/GenBank/DDBJ databases">
        <title>Evolutionary innovations through gain and loss of genes in the ectomycorrhizal Boletales.</title>
        <authorList>
            <person name="Wu G."/>
            <person name="Miyauchi S."/>
            <person name="Morin E."/>
            <person name="Yang Z.-L."/>
            <person name="Xu J."/>
            <person name="Martin F.M."/>
        </authorList>
    </citation>
    <scope>NUCLEOTIDE SEQUENCE</scope>
    <source>
        <strain evidence="2">BR01</strain>
    </source>
</reference>
<proteinExistence type="predicted"/>
<sequence>MQEVEGIANKWKEEAKARREEAGRRDASTQETNSTGFKTTRLLEELANNKGTNVTSESGSRPTASDPAPKRTIPEVTIDVDEDDDEVEVVEAPTPANHSRIVHDPPCEPCENQDRQCVGGPNRRCDPCAKLRSKCDKSRGKDRKGKETKTVVPDSKGKVPVRSSRRLVNPARKVKASSSNAGPSAVPLFLKHTSPLLEDEDDEMPTKKAKSAGPSGPTPEMLADAKRAILAAEAKLHSNWVFLKDLEVRVNGIDAVIAAQQDELARVKSEML</sequence>
<organism evidence="2 3">
    <name type="scientific">Boletus reticuloceps</name>
    <dbReference type="NCBI Taxonomy" id="495285"/>
    <lineage>
        <taxon>Eukaryota</taxon>
        <taxon>Fungi</taxon>
        <taxon>Dikarya</taxon>
        <taxon>Basidiomycota</taxon>
        <taxon>Agaricomycotina</taxon>
        <taxon>Agaricomycetes</taxon>
        <taxon>Agaricomycetidae</taxon>
        <taxon>Boletales</taxon>
        <taxon>Boletineae</taxon>
        <taxon>Boletaceae</taxon>
        <taxon>Boletoideae</taxon>
        <taxon>Boletus</taxon>
    </lineage>
</organism>
<protein>
    <recommendedName>
        <fullName evidence="4">Zn(2)-C6 fungal-type domain-containing protein</fullName>
    </recommendedName>
</protein>
<dbReference type="AlphaFoldDB" id="A0A8I2YTX1"/>
<evidence type="ECO:0000313" key="3">
    <source>
        <dbReference type="Proteomes" id="UP000683000"/>
    </source>
</evidence>
<name>A0A8I2YTX1_9AGAM</name>
<gene>
    <name evidence="2" type="ORF">JVT61DRAFT_11672</name>
</gene>
<evidence type="ECO:0008006" key="4">
    <source>
        <dbReference type="Google" id="ProtNLM"/>
    </source>
</evidence>
<feature type="compositionally biased region" description="Basic and acidic residues" evidence="1">
    <location>
        <begin position="123"/>
        <end position="149"/>
    </location>
</feature>
<comment type="caution">
    <text evidence="2">The sequence shown here is derived from an EMBL/GenBank/DDBJ whole genome shotgun (WGS) entry which is preliminary data.</text>
</comment>
<feature type="compositionally biased region" description="Polar residues" evidence="1">
    <location>
        <begin position="49"/>
        <end position="63"/>
    </location>
</feature>
<feature type="region of interest" description="Disordered" evidence="1">
    <location>
        <begin position="1"/>
        <end position="220"/>
    </location>
</feature>
<feature type="compositionally biased region" description="Acidic residues" evidence="1">
    <location>
        <begin position="78"/>
        <end position="89"/>
    </location>
</feature>
<evidence type="ECO:0000256" key="1">
    <source>
        <dbReference type="SAM" id="MobiDB-lite"/>
    </source>
</evidence>
<keyword evidence="3" id="KW-1185">Reference proteome</keyword>
<feature type="compositionally biased region" description="Basic and acidic residues" evidence="1">
    <location>
        <begin position="10"/>
        <end position="28"/>
    </location>
</feature>
<feature type="compositionally biased region" description="Polar residues" evidence="1">
    <location>
        <begin position="29"/>
        <end position="38"/>
    </location>
</feature>
<evidence type="ECO:0000313" key="2">
    <source>
        <dbReference type="EMBL" id="KAG6379224.1"/>
    </source>
</evidence>
<dbReference type="Proteomes" id="UP000683000">
    <property type="component" value="Unassembled WGS sequence"/>
</dbReference>
<accession>A0A8I2YTX1</accession>
<dbReference type="EMBL" id="JAGFBS010000005">
    <property type="protein sequence ID" value="KAG6379224.1"/>
    <property type="molecule type" value="Genomic_DNA"/>
</dbReference>
<dbReference type="OrthoDB" id="2697925at2759"/>